<dbReference type="InterPro" id="IPR029044">
    <property type="entry name" value="Nucleotide-diphossugar_trans"/>
</dbReference>
<feature type="domain" description="Glycosyltransferase 2-like" evidence="1">
    <location>
        <begin position="8"/>
        <end position="144"/>
    </location>
</feature>
<sequence length="328" mass="38890">MVRKIDATIVIPVKNGGNVLKILLNKIFSQKTTLEYEIIVVDSGSKDNSLEIIKKYPKIKLYEIKPEEFNHGLTRNFGASKGTGEFIVFLTQDAIPASDFWLDNLVSSCKLKENIAGAFGKHLPYPDCNILDKRDLFFHFENFGKCTTFQKIEDKEKYNNDIVYVQWLSFFSDNNSCLKRKVWEKIPYDNVTFAEDQIWAKKIIELGYTKVYAPYAPVYHSHNYELKEYGKRYYDNFKGVYNVYNHGYIHKKYLVYLYTLNSYLSDKKYIKTLNLEKKEEKKWKKYSLIRNYYKYLGAYLATKYVMSDEKTKKELDKKYSQQKKQRES</sequence>
<dbReference type="PANTHER" id="PTHR43685">
    <property type="entry name" value="GLYCOSYLTRANSFERASE"/>
    <property type="match status" value="1"/>
</dbReference>
<dbReference type="GO" id="GO:0044010">
    <property type="term" value="P:single-species biofilm formation"/>
    <property type="evidence" value="ECO:0007669"/>
    <property type="project" value="TreeGrafter"/>
</dbReference>
<evidence type="ECO:0000313" key="2">
    <source>
        <dbReference type="EMBL" id="BBM51176.1"/>
    </source>
</evidence>
<name>A0A510KHM5_9FUSO</name>
<reference evidence="2 3" key="1">
    <citation type="submission" date="2019-07" db="EMBL/GenBank/DDBJ databases">
        <title>Complete Genome Sequence of Leptotrichia trevisanii Strain JMUB3935.</title>
        <authorList>
            <person name="Watanabe S."/>
            <person name="Cui L."/>
        </authorList>
    </citation>
    <scope>NUCLEOTIDE SEQUENCE [LARGE SCALE GENOMIC DNA]</scope>
    <source>
        <strain evidence="2 3">JMUB3935</strain>
    </source>
</reference>
<evidence type="ECO:0000259" key="1">
    <source>
        <dbReference type="Pfam" id="PF00535"/>
    </source>
</evidence>
<organism evidence="2 3">
    <name type="scientific">Leptotrichia trevisanii</name>
    <dbReference type="NCBI Taxonomy" id="109328"/>
    <lineage>
        <taxon>Bacteria</taxon>
        <taxon>Fusobacteriati</taxon>
        <taxon>Fusobacteriota</taxon>
        <taxon>Fusobacteriia</taxon>
        <taxon>Fusobacteriales</taxon>
        <taxon>Leptotrichiaceae</taxon>
        <taxon>Leptotrichia</taxon>
    </lineage>
</organism>
<dbReference type="AlphaFoldDB" id="A0A510KHM5"/>
<dbReference type="Gene3D" id="3.90.550.10">
    <property type="entry name" value="Spore Coat Polysaccharide Biosynthesis Protein SpsA, Chain A"/>
    <property type="match status" value="1"/>
</dbReference>
<gene>
    <name evidence="2" type="ORF">JMUB3935_0126</name>
</gene>
<dbReference type="InterPro" id="IPR050834">
    <property type="entry name" value="Glycosyltransf_2"/>
</dbReference>
<dbReference type="InterPro" id="IPR001173">
    <property type="entry name" value="Glyco_trans_2-like"/>
</dbReference>
<dbReference type="Proteomes" id="UP000321378">
    <property type="component" value="Chromosome"/>
</dbReference>
<evidence type="ECO:0000313" key="3">
    <source>
        <dbReference type="Proteomes" id="UP000321378"/>
    </source>
</evidence>
<dbReference type="SUPFAM" id="SSF53448">
    <property type="entry name" value="Nucleotide-diphospho-sugar transferases"/>
    <property type="match status" value="1"/>
</dbReference>
<dbReference type="CDD" id="cd00761">
    <property type="entry name" value="Glyco_tranf_GTA_type"/>
    <property type="match status" value="1"/>
</dbReference>
<dbReference type="STRING" id="1122173.GCA_000482505_02018"/>
<dbReference type="EMBL" id="AP019840">
    <property type="protein sequence ID" value="BBM51176.1"/>
    <property type="molecule type" value="Genomic_DNA"/>
</dbReference>
<dbReference type="Pfam" id="PF00535">
    <property type="entry name" value="Glycos_transf_2"/>
    <property type="match status" value="1"/>
</dbReference>
<dbReference type="PANTHER" id="PTHR43685:SF13">
    <property type="entry name" value="O ANTIGEN BIOSYNTHESIS RHAMNOSYLTRANSFERASE RFBN"/>
    <property type="match status" value="1"/>
</dbReference>
<protein>
    <recommendedName>
        <fullName evidence="1">Glycosyltransferase 2-like domain-containing protein</fullName>
    </recommendedName>
</protein>
<proteinExistence type="predicted"/>
<accession>A0A510KHM5</accession>